<proteinExistence type="predicted"/>
<dbReference type="EMBL" id="RXGB01002780">
    <property type="protein sequence ID" value="TMW93931.1"/>
    <property type="molecule type" value="Genomic_DNA"/>
</dbReference>
<gene>
    <name evidence="1" type="ORF">EJD97_010976</name>
</gene>
<comment type="caution">
    <text evidence="1">The sequence shown here is derived from an EMBL/GenBank/DDBJ whole genome shotgun (WGS) entry which is preliminary data.</text>
</comment>
<reference evidence="1" key="1">
    <citation type="submission" date="2019-05" db="EMBL/GenBank/DDBJ databases">
        <title>The de novo reference genome and transcriptome assemblies of the wild tomato species Solanum chilense.</title>
        <authorList>
            <person name="Stam R."/>
            <person name="Nosenko T."/>
            <person name="Hoerger A.C."/>
            <person name="Stephan W."/>
            <person name="Seidel M.A."/>
            <person name="Kuhn J.M.M."/>
            <person name="Haberer G."/>
            <person name="Tellier A."/>
        </authorList>
    </citation>
    <scope>NUCLEOTIDE SEQUENCE</scope>
    <source>
        <tissue evidence="1">Mature leaves</tissue>
    </source>
</reference>
<accession>A0A6N2BLP6</accession>
<sequence length="65" mass="7657">MEGKITFLNAELAAVADRERKRELEIAASKEEIFFRHVPQVVMMELIKRVMRMIRVIRRVTVITS</sequence>
<feature type="non-terminal residue" evidence="1">
    <location>
        <position position="65"/>
    </location>
</feature>
<organism evidence="1">
    <name type="scientific">Solanum chilense</name>
    <name type="common">Tomato</name>
    <name type="synonym">Lycopersicon chilense</name>
    <dbReference type="NCBI Taxonomy" id="4083"/>
    <lineage>
        <taxon>Eukaryota</taxon>
        <taxon>Viridiplantae</taxon>
        <taxon>Streptophyta</taxon>
        <taxon>Embryophyta</taxon>
        <taxon>Tracheophyta</taxon>
        <taxon>Spermatophyta</taxon>
        <taxon>Magnoliopsida</taxon>
        <taxon>eudicotyledons</taxon>
        <taxon>Gunneridae</taxon>
        <taxon>Pentapetalae</taxon>
        <taxon>asterids</taxon>
        <taxon>lamiids</taxon>
        <taxon>Solanales</taxon>
        <taxon>Solanaceae</taxon>
        <taxon>Solanoideae</taxon>
        <taxon>Solaneae</taxon>
        <taxon>Solanum</taxon>
        <taxon>Solanum subgen. Lycopersicon</taxon>
    </lineage>
</organism>
<dbReference type="AlphaFoldDB" id="A0A6N2BLP6"/>
<name>A0A6N2BLP6_SOLCI</name>
<protein>
    <submittedName>
        <fullName evidence="1">Uncharacterized protein</fullName>
    </submittedName>
</protein>
<evidence type="ECO:0000313" key="1">
    <source>
        <dbReference type="EMBL" id="TMW93931.1"/>
    </source>
</evidence>